<proteinExistence type="predicted"/>
<comment type="caution">
    <text evidence="2">The sequence shown here is derived from an EMBL/GenBank/DDBJ whole genome shotgun (WGS) entry which is preliminary data.</text>
</comment>
<protein>
    <recommendedName>
        <fullName evidence="4">Lipoprotein</fullName>
    </recommendedName>
</protein>
<keyword evidence="1" id="KW-0732">Signal</keyword>
<dbReference type="EMBL" id="WFKQ01000001">
    <property type="protein sequence ID" value="MUG31784.1"/>
    <property type="molecule type" value="Genomic_DNA"/>
</dbReference>
<dbReference type="Proteomes" id="UP000442109">
    <property type="component" value="Unassembled WGS sequence"/>
</dbReference>
<evidence type="ECO:0000313" key="3">
    <source>
        <dbReference type="Proteomes" id="UP000442109"/>
    </source>
</evidence>
<accession>A0A844LYY2</accession>
<evidence type="ECO:0000313" key="2">
    <source>
        <dbReference type="EMBL" id="MUG31784.1"/>
    </source>
</evidence>
<dbReference type="PROSITE" id="PS51257">
    <property type="entry name" value="PROKAR_LIPOPROTEIN"/>
    <property type="match status" value="1"/>
</dbReference>
<dbReference type="AlphaFoldDB" id="A0A844LYY2"/>
<evidence type="ECO:0008006" key="4">
    <source>
        <dbReference type="Google" id="ProtNLM"/>
    </source>
</evidence>
<dbReference type="OrthoDB" id="9876915at2"/>
<feature type="signal peptide" evidence="1">
    <location>
        <begin position="1"/>
        <end position="24"/>
    </location>
</feature>
<name>A0A844LYY2_9GAMM</name>
<gene>
    <name evidence="2" type="ORF">GB996_03145</name>
</gene>
<organism evidence="2 3">
    <name type="scientific">Psychrobacter sanguinis</name>
    <dbReference type="NCBI Taxonomy" id="861445"/>
    <lineage>
        <taxon>Bacteria</taxon>
        <taxon>Pseudomonadati</taxon>
        <taxon>Pseudomonadota</taxon>
        <taxon>Gammaproteobacteria</taxon>
        <taxon>Moraxellales</taxon>
        <taxon>Moraxellaceae</taxon>
        <taxon>Psychrobacter</taxon>
    </lineage>
</organism>
<feature type="chain" id="PRO_5032528871" description="Lipoprotein" evidence="1">
    <location>
        <begin position="25"/>
        <end position="186"/>
    </location>
</feature>
<dbReference type="RefSeq" id="WP_011959323.1">
    <property type="nucleotide sequence ID" value="NZ_WFKQ01000001.1"/>
</dbReference>
<reference evidence="2 3" key="1">
    <citation type="journal article" date="2019" name="PLoS ONE">
        <title>Pup mortality in New Zealand sea lions (Phocarctos hookeri) at Enderby Island, Auckland Islands, 2013-18.</title>
        <authorList>
            <person name="Michael S.A."/>
            <person name="Hayman D.T.S."/>
            <person name="Gray R."/>
            <person name="Zhang J."/>
            <person name="Rogers L."/>
            <person name="Roe W.D."/>
        </authorList>
    </citation>
    <scope>NUCLEOTIDE SEQUENCE [LARGE SCALE GENOMIC DNA]</scope>
    <source>
        <strain evidence="2 3">SM868</strain>
    </source>
</reference>
<keyword evidence="3" id="KW-1185">Reference proteome</keyword>
<sequence length="186" mass="21067">MNRGIKTLAIALASLLTVSGCATLNEVQQRNIDKQAMRSLPTAQEYQDILDAVKKVEPTTVVGSEKPRRWLLVNEIPPLLGNAENQKEYLDVDSPYRSRNVAYGEVRSVKASGAYTDTTYRVFCEDGYYRAYSVNQYTRNHNKIPWLLALGRDDYDKGVFEHHIKMAKHICALSGFYKGMPDSSKK</sequence>
<evidence type="ECO:0000256" key="1">
    <source>
        <dbReference type="SAM" id="SignalP"/>
    </source>
</evidence>